<keyword evidence="4" id="KW-0813">Transport</keyword>
<dbReference type="GO" id="GO:0043269">
    <property type="term" value="P:regulation of monoatomic ion transport"/>
    <property type="evidence" value="ECO:0007669"/>
    <property type="project" value="InterPro"/>
</dbReference>
<evidence type="ECO:0000256" key="7">
    <source>
        <dbReference type="ARBA" id="ARBA00022729"/>
    </source>
</evidence>
<evidence type="ECO:0000256" key="11">
    <source>
        <dbReference type="ARBA" id="ARBA00023157"/>
    </source>
</evidence>
<evidence type="ECO:0000313" key="16">
    <source>
        <dbReference type="EMBL" id="KYO26243.1"/>
    </source>
</evidence>
<dbReference type="PANTHER" id="PTHR46160">
    <property type="entry name" value="ALPHA-TECTORIN-RELATED"/>
    <property type="match status" value="1"/>
</dbReference>
<keyword evidence="6 13" id="KW-0812">Transmembrane</keyword>
<dbReference type="SMART" id="SM00539">
    <property type="entry name" value="NIDO"/>
    <property type="match status" value="1"/>
</dbReference>
<dbReference type="Gene3D" id="2.10.25.10">
    <property type="entry name" value="Laminin"/>
    <property type="match status" value="5"/>
</dbReference>
<feature type="domain" description="VWFD" evidence="15">
    <location>
        <begin position="2231"/>
        <end position="2410"/>
    </location>
</feature>
<evidence type="ECO:0000256" key="8">
    <source>
        <dbReference type="ARBA" id="ARBA00022737"/>
    </source>
</evidence>
<keyword evidence="12" id="KW-0325">Glycoprotein</keyword>
<dbReference type="InterPro" id="IPR001007">
    <property type="entry name" value="VWF_dom"/>
</dbReference>
<dbReference type="Pfam" id="PF12714">
    <property type="entry name" value="TILa"/>
    <property type="match status" value="5"/>
</dbReference>
<protein>
    <submittedName>
        <fullName evidence="16">Alpha-tectorin isoform B</fullName>
    </submittedName>
</protein>
<dbReference type="InterPro" id="IPR047297">
    <property type="entry name" value="FXYD_motif"/>
</dbReference>
<dbReference type="Proteomes" id="UP000050525">
    <property type="component" value="Unassembled WGS sequence"/>
</dbReference>
<evidence type="ECO:0000256" key="4">
    <source>
        <dbReference type="ARBA" id="ARBA00022448"/>
    </source>
</evidence>
<feature type="domain" description="VWFD" evidence="15">
    <location>
        <begin position="668"/>
        <end position="848"/>
    </location>
</feature>
<dbReference type="GO" id="GO:0005886">
    <property type="term" value="C:plasma membrane"/>
    <property type="evidence" value="ECO:0007669"/>
    <property type="project" value="UniProtKB-SubCell"/>
</dbReference>
<dbReference type="PANTHER" id="PTHR46160:SF9">
    <property type="entry name" value="PROTEIN PRY2-RELATED"/>
    <property type="match status" value="1"/>
</dbReference>
<feature type="domain" description="VWFD" evidence="15">
    <location>
        <begin position="286"/>
        <end position="459"/>
    </location>
</feature>
<organism evidence="16 17">
    <name type="scientific">Alligator mississippiensis</name>
    <name type="common">American alligator</name>
    <dbReference type="NCBI Taxonomy" id="8496"/>
    <lineage>
        <taxon>Eukaryota</taxon>
        <taxon>Metazoa</taxon>
        <taxon>Chordata</taxon>
        <taxon>Craniata</taxon>
        <taxon>Vertebrata</taxon>
        <taxon>Euteleostomi</taxon>
        <taxon>Archelosauria</taxon>
        <taxon>Archosauria</taxon>
        <taxon>Crocodylia</taxon>
        <taxon>Alligatoridae</taxon>
        <taxon>Alligatorinae</taxon>
        <taxon>Alligator</taxon>
    </lineage>
</organism>
<keyword evidence="9" id="KW-0406">Ion transport</keyword>
<dbReference type="InterPro" id="IPR001846">
    <property type="entry name" value="VWF_type-D"/>
</dbReference>
<feature type="transmembrane region" description="Helical" evidence="13">
    <location>
        <begin position="2575"/>
        <end position="2594"/>
    </location>
</feature>
<dbReference type="Pfam" id="PF08742">
    <property type="entry name" value="C8"/>
    <property type="match status" value="5"/>
</dbReference>
<feature type="domain" description="VWFD" evidence="15">
    <location>
        <begin position="1441"/>
        <end position="1621"/>
    </location>
</feature>
<evidence type="ECO:0000256" key="12">
    <source>
        <dbReference type="ARBA" id="ARBA00023180"/>
    </source>
</evidence>
<proteinExistence type="inferred from homology"/>
<dbReference type="Gene3D" id="1.20.5.780">
    <property type="entry name" value="Single helix bin"/>
    <property type="match status" value="1"/>
</dbReference>
<dbReference type="InterPro" id="IPR000272">
    <property type="entry name" value="Ion-transport_regulator_FXYD"/>
</dbReference>
<keyword evidence="13" id="KW-1133">Transmembrane helix</keyword>
<evidence type="ECO:0000256" key="1">
    <source>
        <dbReference type="ARBA" id="ARBA00004167"/>
    </source>
</evidence>
<dbReference type="GO" id="GO:0099106">
    <property type="term" value="F:ion channel regulator activity"/>
    <property type="evidence" value="ECO:0007669"/>
    <property type="project" value="InterPro"/>
</dbReference>
<dbReference type="SUPFAM" id="SSF57567">
    <property type="entry name" value="Serine protease inhibitors"/>
    <property type="match status" value="5"/>
</dbReference>
<dbReference type="Pfam" id="PF02038">
    <property type="entry name" value="ATP1G1_PLM_MAT8"/>
    <property type="match status" value="1"/>
</dbReference>
<dbReference type="EMBL" id="AKHW03005634">
    <property type="protein sequence ID" value="KYO26243.1"/>
    <property type="molecule type" value="Genomic_DNA"/>
</dbReference>
<dbReference type="SMART" id="SM00216">
    <property type="entry name" value="VWD"/>
    <property type="match status" value="6"/>
</dbReference>
<name>A0A151MP45_ALLMI</name>
<keyword evidence="8" id="KW-0677">Repeat</keyword>
<feature type="domain" description="VWFD" evidence="15">
    <location>
        <begin position="1826"/>
        <end position="2023"/>
    </location>
</feature>
<dbReference type="Pfam" id="PF06119">
    <property type="entry name" value="NIDO"/>
    <property type="match status" value="1"/>
</dbReference>
<dbReference type="InterPro" id="IPR014853">
    <property type="entry name" value="VWF/SSPO/ZAN-like_Cys-rich_dom"/>
</dbReference>
<dbReference type="InterPro" id="IPR002919">
    <property type="entry name" value="TIL_dom"/>
</dbReference>
<dbReference type="SMART" id="SM00832">
    <property type="entry name" value="C8"/>
    <property type="match status" value="6"/>
</dbReference>
<dbReference type="STRING" id="8496.A0A151MP45"/>
<evidence type="ECO:0000256" key="13">
    <source>
        <dbReference type="SAM" id="Phobius"/>
    </source>
</evidence>
<comment type="caution">
    <text evidence="16">The sequence shown here is derived from an EMBL/GenBank/DDBJ whole genome shotgun (WGS) entry which is preliminary data.</text>
</comment>
<dbReference type="PROSITE" id="PS51220">
    <property type="entry name" value="NIDO"/>
    <property type="match status" value="1"/>
</dbReference>
<evidence type="ECO:0000256" key="10">
    <source>
        <dbReference type="ARBA" id="ARBA00023136"/>
    </source>
</evidence>
<evidence type="ECO:0000256" key="3">
    <source>
        <dbReference type="ARBA" id="ARBA00005948"/>
    </source>
</evidence>
<feature type="domain" description="VWFD" evidence="15">
    <location>
        <begin position="1056"/>
        <end position="1235"/>
    </location>
</feature>
<dbReference type="SMART" id="SM00214">
    <property type="entry name" value="VWC"/>
    <property type="match status" value="2"/>
</dbReference>
<evidence type="ECO:0000256" key="6">
    <source>
        <dbReference type="ARBA" id="ARBA00022692"/>
    </source>
</evidence>
<dbReference type="SMART" id="SM00215">
    <property type="entry name" value="VWC_out"/>
    <property type="match status" value="2"/>
</dbReference>
<evidence type="ECO:0000256" key="5">
    <source>
        <dbReference type="ARBA" id="ARBA00022475"/>
    </source>
</evidence>
<dbReference type="GO" id="GO:0006811">
    <property type="term" value="P:monoatomic ion transport"/>
    <property type="evidence" value="ECO:0007669"/>
    <property type="project" value="UniProtKB-KW"/>
</dbReference>
<keyword evidence="11" id="KW-1015">Disulfide bond</keyword>
<gene>
    <name evidence="16" type="primary">TECTA-2</name>
    <name evidence="16" type="ORF">Y1Q_0013077</name>
</gene>
<reference evidence="16 17" key="1">
    <citation type="journal article" date="2012" name="Genome Biol.">
        <title>Sequencing three crocodilian genomes to illuminate the evolution of archosaurs and amniotes.</title>
        <authorList>
            <person name="St John J.A."/>
            <person name="Braun E.L."/>
            <person name="Isberg S.R."/>
            <person name="Miles L.G."/>
            <person name="Chong A.Y."/>
            <person name="Gongora J."/>
            <person name="Dalzell P."/>
            <person name="Moran C."/>
            <person name="Bed'hom B."/>
            <person name="Abzhanov A."/>
            <person name="Burgess S.C."/>
            <person name="Cooksey A.M."/>
            <person name="Castoe T.A."/>
            <person name="Crawford N.G."/>
            <person name="Densmore L.D."/>
            <person name="Drew J.C."/>
            <person name="Edwards S.V."/>
            <person name="Faircloth B.C."/>
            <person name="Fujita M.K."/>
            <person name="Greenwold M.J."/>
            <person name="Hoffmann F.G."/>
            <person name="Howard J.M."/>
            <person name="Iguchi T."/>
            <person name="Janes D.E."/>
            <person name="Khan S.Y."/>
            <person name="Kohno S."/>
            <person name="de Koning A.J."/>
            <person name="Lance S.L."/>
            <person name="McCarthy F.M."/>
            <person name="McCormack J.E."/>
            <person name="Merchant M.E."/>
            <person name="Peterson D.G."/>
            <person name="Pollock D.D."/>
            <person name="Pourmand N."/>
            <person name="Raney B.J."/>
            <person name="Roessler K.A."/>
            <person name="Sanford J.R."/>
            <person name="Sawyer R.H."/>
            <person name="Schmidt C.J."/>
            <person name="Triplett E.W."/>
            <person name="Tuberville T.D."/>
            <person name="Venegas-Anaya M."/>
            <person name="Howard J.T."/>
            <person name="Jarvis E.D."/>
            <person name="Guillette L.J.Jr."/>
            <person name="Glenn T.C."/>
            <person name="Green R.E."/>
            <person name="Ray D.A."/>
        </authorList>
    </citation>
    <scope>NUCLEOTIDE SEQUENCE [LARGE SCALE GENOMIC DNA]</scope>
    <source>
        <strain evidence="16">KSC_2009_1</strain>
    </source>
</reference>
<evidence type="ECO:0000259" key="14">
    <source>
        <dbReference type="PROSITE" id="PS51220"/>
    </source>
</evidence>
<dbReference type="FunFam" id="2.10.25.10:FF:000055">
    <property type="entry name" value="alpha-tectorin isoform X1"/>
    <property type="match status" value="4"/>
</dbReference>
<dbReference type="CDD" id="cd19941">
    <property type="entry name" value="TIL"/>
    <property type="match status" value="5"/>
</dbReference>
<sequence length="2619" mass="281534">MLLCPRHWRQVLCVGIAAGTAALLYPSGVELGDRRTPLADDGASPPVPLSVPFHFYRRTYHTLYVNNNGLVSFGAPETQYTSDPFPLPDGRALVAPFWADVDVRVAGRVLYRQSRAPGILARATADVGAAFPHLPFTAAWVFVATWDRVAFYGATVAKVSTFQVMLVSDGRLSFIILNYGDIQWTTGAGSGGDPRSGLGGIPAQAGFNSGGSRLYFSLPGSRTPAIAHVGATSNVGLPGRWLFRVDDFSLPHGCVYNAQFLPPGAALWTDEDCRQHCQCLAGDGGLTCEALGGSCYRTLDGHSYRTQGTCAHVLSQAPTAPSSGLAPYRVEAGPGARGGVRVAAHKQEVTVASGATGHVMVNGIRTLLPVILLNGKIQVHQSGFYVRITTDFGLVVSYDGRHHVEVMVPPAYFNTTCGLCGTLTNDPDDDFWMPNSTLVTSPVAFTTSWQVIEEGRPCAGDVELPACPDAQRARYTSNDSCGFMEMSPGPFAACAQVLPPVAFVESCVENLCVVPDADPEALCRALGSYMESCQAANITVGQWRTDSFCGITCHENSHYEECASACPASCSDSTAPLYCTQPCREGCICNPGYILSGASCVPLSQCGCLLDGRYHALGSDLILTDTCSRKCSCREPAQPMQCQPHTCRALETCSILDGVRGCHPIRFGLLQVFGRLHYTTFDRATFDVPGTCTYTLSTYCGPPGQLPSFTIRVESKHWGSISMSSTRRVEVEVYGHHIIVDAEKDGQIQVNGTMANLPMALASGKLSAYYSGSSVIVQAAFGLSMSYDGSHDVTVAIPETYAGLLCGLGGDFNANRSDDFRTPDGSAAPGLASFVTSWKAPGSPFHCEAIAPERECSNGEGARYIALNSCGIITDMAGPFSACGSQEDAHGFLHSCVHDLCATEGSRQTLCQVLQSYAQQCQRQGFPIQAWREQAGCELLCPLHSHYELCGPSCPASCASPTGPQSCLMPCVEGCQCDRGLVLSGTACVSLELCGCTHNGRYYLPGEEFWEDEQCQQLCQCQGLSHTVQCSSATCAPGEICSTWEGVLGCHLPPPSTCWAAGLPHYHTFDGRLYDLWGTCAYIFAEVCGISPVAPYFRVDVRHEHQPQDPMAGLSEVSVLLSEVRIRLQRGQPNTVEVNGITEILPLRLQREGIIVYQAGSRTVVQTDFNLTLNADLAHGLVLTLPHDFRGHTCGLCGNFNGAPDDDFLLRDGSQVPDAFHFAADWKAEPVPSCTDGCPKPCPGCAQGAGLVAAKSQCWMLQDPNGPFSTCHSQLAPGPYFSTCIFDVCMSGGDMRVLCLSIQTYATACQQAEVKISNWRNESFCALQCPAHSHYRLCGRSYEGMCGSTWLGMSRGQTCSEGCFCDDGYLRSGDRCVLPEECGCERDGHYYNVGDHIWLSGCTQRCSCDSRNTLRCSHAQCSPGQQCAVRHSRLGCQRHLSTCVVTGDPHYFTFDGAVAHFQGACDYEVAHTCNSSAAVSFRVVMANRHFRSPRVSFVYRVEVWLRSHQLNAHVVLERGKAVHVNGTRMRLPAQLGPSAEIVRLKNLLVVRAGGSLEVQFNGASSAFVRVGPEHRRGLCGMCGNFDGDPTDDKVLPDGTPAHDDAQFGNAWVSDRSPPGCTNGTGELRPCLALPEVRRLCGILTNRSGPFAECHWHELPGPYLESCVYDLCQYGTGNRMLCAALESYAEMCALLGVRVPSWRRALGCGFLCPANQYFDFCGPACPASCADPGAPARCRKPCVAGCFCREGYALEAGVCVPQRQCGCLLDGHYHVLGTELILTDTCSRKCICREPAQPMQCQPHACRALETCRILDGVRGCHPMQFGLLRVFGHLHYITFDGATYDTPGACTYTLSTYCGPPGQLPGFTVRVESQHWGSIAMSRVRRVEVEVYGHRVAISVGQDSRVQPPPLSNPSEIKPVILNQVNGSLANLPLVLAAGKVHAYFSSSSTMVQTDFGLSVSYDWSHDVTMSIPEAYARALCGLGGDFDGDPSNDFRTPTGTLVHDAATFRDSWKEPGSPFHCLAVGVPTLCSEAELAQYGSPNACGMLVDANGPFHTCGMPASVQSLAESCVKDMCAKQGSRQALCEALSSYARQCQRHGLPIQPWRHKAGCELLCPPHSHYKLCGPSCPASCASPVEPQPCPTPCAEGCQCDAGLVLSGTTCVSPEQCGCTHNGRYYLPGEQFWEGERCQQRCQCQGSSHMVQCSNATCASGEICSMHEGFLGCHVPPPGICWAAGLPHYYTFDGRLYDLHGTCSYIFAEACGVSPAAPYFRVDVRHKHQPQDPVAGLSEVSVLVNGVHIHLWRGQPGTVEVDGVAQPLPLHLPAAGVKVHANGLLVALSTGFGLQLRSDLAHGLELILPPAFRSHTCGLCGNFNGTPDDDDLLPDDSQAPDASSLAAGWKVASVPGCTDGCLEVCPGCAQDARLVAAKSQCWVLQDPDGPFSMCHAQLDPSPYMLACVFDVSYLWVLAYLSPIEWSPGWLHIWSSPGQAPLPSQSWREPRRLAQPRCPAPPSPAQVASASSRLQVQLPCLWGPKMLPGLQVLLAGLCLLAPLVSAQADGNDPFHYDWHRLRMGGLVVAAVLCVMGIVVLLSGKCKCRRASRRPPETSKLLVPGAASA</sequence>
<dbReference type="Pfam" id="PF01826">
    <property type="entry name" value="TIL"/>
    <property type="match status" value="5"/>
</dbReference>
<evidence type="ECO:0000259" key="15">
    <source>
        <dbReference type="PROSITE" id="PS51233"/>
    </source>
</evidence>
<comment type="similarity">
    <text evidence="3">Belongs to the FXYD family.</text>
</comment>
<dbReference type="CDD" id="cd20328">
    <property type="entry name" value="FXYD3-like"/>
    <property type="match status" value="1"/>
</dbReference>
<dbReference type="InterPro" id="IPR003886">
    <property type="entry name" value="NIDO_dom"/>
</dbReference>
<evidence type="ECO:0000256" key="2">
    <source>
        <dbReference type="ARBA" id="ARBA00004236"/>
    </source>
</evidence>
<dbReference type="InterPro" id="IPR025615">
    <property type="entry name" value="TILa_dom"/>
</dbReference>
<dbReference type="PROSITE" id="PS01310">
    <property type="entry name" value="FXYD"/>
    <property type="match status" value="1"/>
</dbReference>
<accession>A0A151MP45</accession>
<feature type="domain" description="NIDO" evidence="14">
    <location>
        <begin position="96"/>
        <end position="248"/>
    </location>
</feature>
<keyword evidence="5" id="KW-1003">Cell membrane</keyword>
<dbReference type="Pfam" id="PF00094">
    <property type="entry name" value="VWD"/>
    <property type="match status" value="6"/>
</dbReference>
<keyword evidence="10 13" id="KW-0472">Membrane</keyword>
<keyword evidence="7" id="KW-0732">Signal</keyword>
<dbReference type="PROSITE" id="PS51233">
    <property type="entry name" value="VWFD"/>
    <property type="match status" value="6"/>
</dbReference>
<dbReference type="InterPro" id="IPR036084">
    <property type="entry name" value="Ser_inhib-like_sf"/>
</dbReference>
<evidence type="ECO:0000313" key="17">
    <source>
        <dbReference type="Proteomes" id="UP000050525"/>
    </source>
</evidence>
<evidence type="ECO:0000256" key="9">
    <source>
        <dbReference type="ARBA" id="ARBA00023065"/>
    </source>
</evidence>
<keyword evidence="17" id="KW-1185">Reference proteome</keyword>
<comment type="subcellular location">
    <subcellularLocation>
        <location evidence="2">Cell membrane</location>
    </subcellularLocation>
    <subcellularLocation>
        <location evidence="1">Membrane</location>
        <topology evidence="1">Single-pass membrane protein</topology>
    </subcellularLocation>
</comment>
<dbReference type="GO" id="GO:0007160">
    <property type="term" value="P:cell-matrix adhesion"/>
    <property type="evidence" value="ECO:0007669"/>
    <property type="project" value="InterPro"/>
</dbReference>
<dbReference type="InterPro" id="IPR052749">
    <property type="entry name" value="Alpha-tectorin"/>
</dbReference>